<evidence type="ECO:0000256" key="2">
    <source>
        <dbReference type="ARBA" id="ARBA00010742"/>
    </source>
</evidence>
<gene>
    <name evidence="6" type="ORF">IQ235_01910</name>
</gene>
<dbReference type="PANTHER" id="PTHR30024">
    <property type="entry name" value="ALIPHATIC SULFONATES-BINDING PROTEIN-RELATED"/>
    <property type="match status" value="1"/>
</dbReference>
<dbReference type="InterPro" id="IPR010067">
    <property type="entry name" value="ABC_SsuA_sub-bd"/>
</dbReference>
<evidence type="ECO:0000259" key="5">
    <source>
        <dbReference type="Pfam" id="PF09084"/>
    </source>
</evidence>
<keyword evidence="7" id="KW-1185">Reference proteome</keyword>
<protein>
    <submittedName>
        <fullName evidence="6">Aliphatic sulfonate ABC transporter substrate-binding protein</fullName>
    </submittedName>
</protein>
<dbReference type="SUPFAM" id="SSF53850">
    <property type="entry name" value="Periplasmic binding protein-like II"/>
    <property type="match status" value="1"/>
</dbReference>
<proteinExistence type="inferred from homology"/>
<dbReference type="Pfam" id="PF09084">
    <property type="entry name" value="NMT1"/>
    <property type="match status" value="1"/>
</dbReference>
<dbReference type="EMBL" id="JADEXN010000016">
    <property type="protein sequence ID" value="MBE9039551.1"/>
    <property type="molecule type" value="Genomic_DNA"/>
</dbReference>
<dbReference type="NCBIfam" id="TIGR01728">
    <property type="entry name" value="SsuA_fam"/>
    <property type="match status" value="1"/>
</dbReference>
<dbReference type="GO" id="GO:0042626">
    <property type="term" value="F:ATPase-coupled transmembrane transporter activity"/>
    <property type="evidence" value="ECO:0007669"/>
    <property type="project" value="InterPro"/>
</dbReference>
<dbReference type="PROSITE" id="PS51257">
    <property type="entry name" value="PROKAR_LIPOPROTEIN"/>
    <property type="match status" value="1"/>
</dbReference>
<name>A0A928Z878_9CYAN</name>
<comment type="caution">
    <text evidence="6">The sequence shown here is derived from an EMBL/GenBank/DDBJ whole genome shotgun (WGS) entry which is preliminary data.</text>
</comment>
<dbReference type="Proteomes" id="UP000621799">
    <property type="component" value="Unassembled WGS sequence"/>
</dbReference>
<evidence type="ECO:0000313" key="6">
    <source>
        <dbReference type="EMBL" id="MBE9039551.1"/>
    </source>
</evidence>
<comment type="similarity">
    <text evidence="2">Belongs to the bacterial solute-binding protein SsuA/TauA family.</text>
</comment>
<evidence type="ECO:0000256" key="1">
    <source>
        <dbReference type="ARBA" id="ARBA00004418"/>
    </source>
</evidence>
<evidence type="ECO:0000313" key="7">
    <source>
        <dbReference type="Proteomes" id="UP000621799"/>
    </source>
</evidence>
<accession>A0A928Z878</accession>
<dbReference type="PANTHER" id="PTHR30024:SF47">
    <property type="entry name" value="TAURINE-BINDING PERIPLASMIC PROTEIN"/>
    <property type="match status" value="1"/>
</dbReference>
<evidence type="ECO:0000256" key="3">
    <source>
        <dbReference type="ARBA" id="ARBA00022448"/>
    </source>
</evidence>
<dbReference type="GO" id="GO:0016020">
    <property type="term" value="C:membrane"/>
    <property type="evidence" value="ECO:0007669"/>
    <property type="project" value="InterPro"/>
</dbReference>
<dbReference type="GO" id="GO:0042597">
    <property type="term" value="C:periplasmic space"/>
    <property type="evidence" value="ECO:0007669"/>
    <property type="project" value="UniProtKB-SubCell"/>
</dbReference>
<dbReference type="Gene3D" id="3.40.190.10">
    <property type="entry name" value="Periplasmic binding protein-like II"/>
    <property type="match status" value="2"/>
</dbReference>
<keyword evidence="4" id="KW-0732">Signal</keyword>
<organism evidence="6 7">
    <name type="scientific">Zarconia navalis LEGE 11467</name>
    <dbReference type="NCBI Taxonomy" id="1828826"/>
    <lineage>
        <taxon>Bacteria</taxon>
        <taxon>Bacillati</taxon>
        <taxon>Cyanobacteriota</taxon>
        <taxon>Cyanophyceae</taxon>
        <taxon>Oscillatoriophycideae</taxon>
        <taxon>Oscillatoriales</taxon>
        <taxon>Oscillatoriales incertae sedis</taxon>
        <taxon>Zarconia</taxon>
        <taxon>Zarconia navalis</taxon>
    </lineage>
</organism>
<dbReference type="AlphaFoldDB" id="A0A928Z878"/>
<comment type="subcellular location">
    <subcellularLocation>
        <location evidence="1">Periplasm</location>
    </subcellularLocation>
</comment>
<keyword evidence="3" id="KW-0813">Transport</keyword>
<sequence>MMNHRPIRIWLALCLFCLLVVTGCASSLTPNPKAGDISAAVPLNVGFSRNPSYLPWLVAKEEDLFKSLHQNIDAKWFEDYGTSVEALASGLLDLNSQSASDTIYSVAEGADLSIVLAIDRSMGNEKIIASDAIQTTADLKGKKIALAEGVAHHLLLLLGLQKAKLTLNDVVIQTLDSEAATEAFTTGKVDVIGISAPYTTFALARNGSRELWSSVNFPGLFFNTLSVDRQTLDRYPEKIEGAIEAWSRTLKYMQEHRDRAYEIMSDRADVSIETFKSYDSALKRLNLEENAIDFRSKNTLDSFSLALETISQLLLESGTIETKPEVAQLLDRRFVDTHIEINSATKKPKKIERIRTFKVRPS</sequence>
<feature type="domain" description="SsuA/THI5-like" evidence="5">
    <location>
        <begin position="50"/>
        <end position="260"/>
    </location>
</feature>
<reference evidence="6" key="1">
    <citation type="submission" date="2020-10" db="EMBL/GenBank/DDBJ databases">
        <authorList>
            <person name="Castelo-Branco R."/>
            <person name="Eusebio N."/>
            <person name="Adriana R."/>
            <person name="Vieira A."/>
            <person name="Brugerolle De Fraissinette N."/>
            <person name="Rezende De Castro R."/>
            <person name="Schneider M.P."/>
            <person name="Vasconcelos V."/>
            <person name="Leao P.N."/>
        </authorList>
    </citation>
    <scope>NUCLEOTIDE SEQUENCE</scope>
    <source>
        <strain evidence="6">LEGE 11467</strain>
    </source>
</reference>
<dbReference type="InterPro" id="IPR015168">
    <property type="entry name" value="SsuA/THI5"/>
</dbReference>
<evidence type="ECO:0000256" key="4">
    <source>
        <dbReference type="ARBA" id="ARBA00022729"/>
    </source>
</evidence>
<dbReference type="RefSeq" id="WP_264319813.1">
    <property type="nucleotide sequence ID" value="NZ_JADEXN010000016.1"/>
</dbReference>